<dbReference type="SUPFAM" id="SSF88713">
    <property type="entry name" value="Glycoside hydrolase/deacetylase"/>
    <property type="match status" value="1"/>
</dbReference>
<dbReference type="eggNOG" id="COG0726">
    <property type="taxonomic scope" value="Bacteria"/>
</dbReference>
<dbReference type="AlphaFoldDB" id="A3SJ05"/>
<name>A3SJ05_ROSNI</name>
<dbReference type="EMBL" id="AALY01000001">
    <property type="protein sequence ID" value="EAP77336.1"/>
    <property type="molecule type" value="Genomic_DNA"/>
</dbReference>
<dbReference type="HOGENOM" id="CLU_046673_1_0_5"/>
<evidence type="ECO:0000313" key="2">
    <source>
        <dbReference type="EMBL" id="EAP77336.1"/>
    </source>
</evidence>
<keyword evidence="3" id="KW-1185">Reference proteome</keyword>
<protein>
    <recommendedName>
        <fullName evidence="1">DUF7033 domain-containing protein</fullName>
    </recommendedName>
</protein>
<dbReference type="GO" id="GO:0005975">
    <property type="term" value="P:carbohydrate metabolic process"/>
    <property type="evidence" value="ECO:0007669"/>
    <property type="project" value="InterPro"/>
</dbReference>
<comment type="caution">
    <text evidence="2">The sequence shown here is derived from an EMBL/GenBank/DDBJ whole genome shotgun (WGS) entry which is preliminary data.</text>
</comment>
<gene>
    <name evidence="2" type="ORF">ISM_03565</name>
</gene>
<proteinExistence type="predicted"/>
<dbReference type="Pfam" id="PF23019">
    <property type="entry name" value="DUF7033"/>
    <property type="match status" value="1"/>
</dbReference>
<dbReference type="CDD" id="cd10931">
    <property type="entry name" value="CE4_u7"/>
    <property type="match status" value="1"/>
</dbReference>
<accession>A3SJ05</accession>
<evidence type="ECO:0000259" key="1">
    <source>
        <dbReference type="Pfam" id="PF23019"/>
    </source>
</evidence>
<sequence length="465" mass="52451">MPQRKEEALKWVCDFVFGQAIPGLQLSLHDQDHIEISAAGKTLIFASLFPQLDLPREEWSQQSPAEPLQEFSAEAVESFTLPLPIERMPILFGGPEVAPTATGLKVDADLFGGIFFLLSRFEEIVSAERDTHDRFPGSASLAYREKFLSHPLADIYRHAIWALVSLLWPGLKMPKYPAQPIHVSCDVDEPFDRSVRSPAALLRTLAGDLLKRRSPALAAKRLVNFAFSSVFGLRFDPCYTFDWYMNICEAHGVRATFYFIAGKSAGLIDGTYEIEDPRIANLLRAIARRGHRIGMHGSYNTYKDIDRLKRERLRLVVALEAAGVPLDVLENRQHYLRWDAALTPDCLSAAGFKMDTSGGFADMAGFRYGTGRPFRMWSWQRLEPLDLTQKPLIVMEGSLLSPLYQQLSFEEALATVLSLKQKTTQYGGEFSLLWHNSELLIYQQKSIFQAALASQLRTPVSQSRY</sequence>
<dbReference type="Gene3D" id="3.20.20.370">
    <property type="entry name" value="Glycoside hydrolase/deacetylase"/>
    <property type="match status" value="1"/>
</dbReference>
<organism evidence="2 3">
    <name type="scientific">Roseovarius nubinhibens (strain ATCC BAA-591 / DSM 15170 / ISM)</name>
    <dbReference type="NCBI Taxonomy" id="89187"/>
    <lineage>
        <taxon>Bacteria</taxon>
        <taxon>Pseudomonadati</taxon>
        <taxon>Pseudomonadota</taxon>
        <taxon>Alphaproteobacteria</taxon>
        <taxon>Rhodobacterales</taxon>
        <taxon>Roseobacteraceae</taxon>
        <taxon>Roseovarius</taxon>
    </lineage>
</organism>
<reference evidence="2 3" key="1">
    <citation type="submission" date="2005-12" db="EMBL/GenBank/DDBJ databases">
        <authorList>
            <person name="Moran M.A."/>
            <person name="Ferriera S."/>
            <person name="Johnson J."/>
            <person name="Kravitz S."/>
            <person name="Halpern A."/>
            <person name="Remington K."/>
            <person name="Beeson K."/>
            <person name="Tran B."/>
            <person name="Rogers Y.-H."/>
            <person name="Friedman R."/>
            <person name="Venter J.C."/>
        </authorList>
    </citation>
    <scope>NUCLEOTIDE SEQUENCE [LARGE SCALE GENOMIC DNA]</scope>
    <source>
        <strain evidence="3">ATCC BAA-591 / DSM 15170 / ISM</strain>
    </source>
</reference>
<evidence type="ECO:0000313" key="3">
    <source>
        <dbReference type="Proteomes" id="UP000005954"/>
    </source>
</evidence>
<dbReference type="InterPro" id="IPR054297">
    <property type="entry name" value="DUF7033"/>
</dbReference>
<dbReference type="InterPro" id="IPR011330">
    <property type="entry name" value="Glyco_hydro/deAcase_b/a-brl"/>
</dbReference>
<dbReference type="Proteomes" id="UP000005954">
    <property type="component" value="Unassembled WGS sequence"/>
</dbReference>
<dbReference type="STRING" id="89187.ISM_03565"/>
<feature type="domain" description="DUF7033" evidence="1">
    <location>
        <begin position="107"/>
        <end position="192"/>
    </location>
</feature>